<evidence type="ECO:0000313" key="1">
    <source>
        <dbReference type="EMBL" id="PQB06862.1"/>
    </source>
</evidence>
<dbReference type="Proteomes" id="UP000239522">
    <property type="component" value="Unassembled WGS sequence"/>
</dbReference>
<sequence length="180" mass="21056">MKILKTEFPENSILNTNHKEYDYSDSYKGVLIDKENKIHSTDIVKAFFASGPKWVGILFVLRNKIVTIFGLKTGNKINNRQQQLNNFKCEPNERLGLFKVFNKTENEVILGEDDKHLNFRISLLTENLNTQPIKKEVTISTTVKFNNWFGRLYFLPIRPFHKLIVPKMLKAIIKELNKKD</sequence>
<evidence type="ECO:0000313" key="2">
    <source>
        <dbReference type="Proteomes" id="UP000239522"/>
    </source>
</evidence>
<reference evidence="1 2" key="1">
    <citation type="submission" date="2016-11" db="EMBL/GenBank/DDBJ databases">
        <title>Trade-off between light-utilization and light-protection in marine flavobacteria.</title>
        <authorList>
            <person name="Kumagai Y."/>
        </authorList>
    </citation>
    <scope>NUCLEOTIDE SEQUENCE [LARGE SCALE GENOMIC DNA]</scope>
    <source>
        <strain evidence="1 2">ATCC 700397</strain>
    </source>
</reference>
<comment type="caution">
    <text evidence="1">The sequence shown here is derived from an EMBL/GenBank/DDBJ whole genome shotgun (WGS) entry which is preliminary data.</text>
</comment>
<name>A0A2S7KW35_9FLAO</name>
<protein>
    <recommendedName>
        <fullName evidence="3">DUF2867 domain-containing protein</fullName>
    </recommendedName>
</protein>
<accession>A0A2S7KW35</accession>
<dbReference type="OrthoDB" id="7058586at2"/>
<dbReference type="Pfam" id="PF11066">
    <property type="entry name" value="DUF2867"/>
    <property type="match status" value="1"/>
</dbReference>
<evidence type="ECO:0008006" key="3">
    <source>
        <dbReference type="Google" id="ProtNLM"/>
    </source>
</evidence>
<dbReference type="AlphaFoldDB" id="A0A2S7KW35"/>
<proteinExistence type="predicted"/>
<dbReference type="EMBL" id="MQUA01000013">
    <property type="protein sequence ID" value="PQB06862.1"/>
    <property type="molecule type" value="Genomic_DNA"/>
</dbReference>
<keyword evidence="2" id="KW-1185">Reference proteome</keyword>
<dbReference type="RefSeq" id="WP_104809105.1">
    <property type="nucleotide sequence ID" value="NZ_MQUA01000013.1"/>
</dbReference>
<organism evidence="1 2">
    <name type="scientific">Polaribacter filamentus</name>
    <dbReference type="NCBI Taxonomy" id="53483"/>
    <lineage>
        <taxon>Bacteria</taxon>
        <taxon>Pseudomonadati</taxon>
        <taxon>Bacteroidota</taxon>
        <taxon>Flavobacteriia</taxon>
        <taxon>Flavobacteriales</taxon>
        <taxon>Flavobacteriaceae</taxon>
    </lineage>
</organism>
<gene>
    <name evidence="1" type="ORF">BST83_06625</name>
</gene>
<dbReference type="InterPro" id="IPR021295">
    <property type="entry name" value="DUF2867"/>
</dbReference>